<dbReference type="GeneID" id="73335186"/>
<dbReference type="GO" id="GO:0006307">
    <property type="term" value="P:DNA alkylation repair"/>
    <property type="evidence" value="ECO:0007669"/>
    <property type="project" value="InterPro"/>
</dbReference>
<feature type="region of interest" description="Disordered" evidence="1">
    <location>
        <begin position="96"/>
        <end position="116"/>
    </location>
</feature>
<feature type="region of interest" description="Disordered" evidence="1">
    <location>
        <begin position="294"/>
        <end position="518"/>
    </location>
</feature>
<proteinExistence type="predicted"/>
<dbReference type="PANTHER" id="PTHR13360:SF1">
    <property type="entry name" value="ACTIVATING SIGNAL COINTEGRATOR 1 COMPLEX SUBUNIT 1"/>
    <property type="match status" value="1"/>
</dbReference>
<evidence type="ECO:0000313" key="3">
    <source>
        <dbReference type="EMBL" id="UQC74483.1"/>
    </source>
</evidence>
<sequence>MPPRPNARPSPTHFLCIPLVTSASRPQLSKSLASFKSDVTSPDSFAIPTDAVRPLGTLHLTLGIMSLAKDEGINKATEVLKNLKLREILAGIAPLSSETPSAGKAQSSTGTPGTDSPLRITLRGLHCMKSGPRADPSKASVLYAPPAHGEGVFQTFCERIRATFEEAGVMEKDARGLLLHATIVNTIYVKGGWSKKGPKLTIDARDILDRYDDYVWMEDVPLEKIAICRMGAKKIEGTDDEAYEVEAEIDFYSPEASLCARVFAPRLEAKNQAASERHSVLLSPVHPASEAAYAHSRPVINEEKVQRWPKNQGEEKEGQAKRIRKGPSDLPFIASGTKPVACSSPAVSMTKDKKLGRMSTTPAEKRRSFIPGGSSSSNNKEHTSGGGSSSASNSNAAGGPSSSSAKPPTSSSQHGGGGSSNAHHVLHTSNPRTSTANIIAPPPRAHHGPANSSSASPNPEDGVTAATASSSSKDAKDKDSRHKEASGGGNNSNNSNAAGTAGTTSHGHGGISSSAQIKDKDARIAHLERELEIMEREFTKELDKLSQNESETAVFWQAKHSDVNQQFLRADADLRLLRQESEARDADRDALRREVGELRVQVRGLKEFVSTSTRTSGQTSDEVFCDGMARLSNGLQNWVIVNFRRAKLDFAAASDDVLEELGQLVPMYADLEPSAKVHMLQSVVSRVLVDTIFNSYFFGLPKEQAEQLKAVEQTLSGYVDSPEAINNWRSTTLALLQREADSKMQAETLAATDRVIARVNRVLDAVTDAVPAPPATGETTNPRDAGLRALVGSAADLARQLAVQKAVFRVHMPDIVPHQQTRFDAATMEDIGGEDEEALSQRDIACVTFPGIIKRGDENGGHMQYQNVIAKARVLCSPE</sequence>
<keyword evidence="4" id="KW-1185">Reference proteome</keyword>
<feature type="compositionally biased region" description="Polar residues" evidence="1">
    <location>
        <begin position="96"/>
        <end position="114"/>
    </location>
</feature>
<name>A0A9Q8W8D1_9PEZI</name>
<feature type="compositionally biased region" description="Low complexity" evidence="1">
    <location>
        <begin position="449"/>
        <end position="472"/>
    </location>
</feature>
<feature type="compositionally biased region" description="Polar residues" evidence="1">
    <location>
        <begin position="427"/>
        <end position="437"/>
    </location>
</feature>
<dbReference type="AlphaFoldDB" id="A0A9Q8W8D1"/>
<dbReference type="InterPro" id="IPR019510">
    <property type="entry name" value="AKAP7-like_phosphoesterase"/>
</dbReference>
<accession>A0A9Q8W8D1</accession>
<dbReference type="Pfam" id="PF10469">
    <property type="entry name" value="AKAP7_NLS"/>
    <property type="match status" value="1"/>
</dbReference>
<feature type="compositionally biased region" description="Basic and acidic residues" evidence="1">
    <location>
        <begin position="473"/>
        <end position="485"/>
    </location>
</feature>
<protein>
    <recommendedName>
        <fullName evidence="2">A-kinase anchor protein 7-like phosphoesterase domain-containing protein</fullName>
    </recommendedName>
</protein>
<dbReference type="GO" id="GO:0005634">
    <property type="term" value="C:nucleus"/>
    <property type="evidence" value="ECO:0007669"/>
    <property type="project" value="TreeGrafter"/>
</dbReference>
<reference evidence="3" key="1">
    <citation type="journal article" date="2021" name="Mol. Plant Microbe Interact.">
        <title>Complete Genome Sequence of the Plant-Pathogenic Fungus Colletotrichum lupini.</title>
        <authorList>
            <person name="Baroncelli R."/>
            <person name="Pensec F."/>
            <person name="Da Lio D."/>
            <person name="Boufleur T."/>
            <person name="Vicente I."/>
            <person name="Sarrocco S."/>
            <person name="Picot A."/>
            <person name="Baraldi E."/>
            <person name="Sukno S."/>
            <person name="Thon M."/>
            <person name="Le Floch G."/>
        </authorList>
    </citation>
    <scope>NUCLEOTIDE SEQUENCE</scope>
    <source>
        <strain evidence="3">IMI 504893</strain>
    </source>
</reference>
<evidence type="ECO:0000256" key="1">
    <source>
        <dbReference type="SAM" id="MobiDB-lite"/>
    </source>
</evidence>
<organism evidence="3 4">
    <name type="scientific">Colletotrichum lupini</name>
    <dbReference type="NCBI Taxonomy" id="145971"/>
    <lineage>
        <taxon>Eukaryota</taxon>
        <taxon>Fungi</taxon>
        <taxon>Dikarya</taxon>
        <taxon>Ascomycota</taxon>
        <taxon>Pezizomycotina</taxon>
        <taxon>Sordariomycetes</taxon>
        <taxon>Hypocreomycetidae</taxon>
        <taxon>Glomerellales</taxon>
        <taxon>Glomerellaceae</taxon>
        <taxon>Colletotrichum</taxon>
        <taxon>Colletotrichum acutatum species complex</taxon>
    </lineage>
</organism>
<dbReference type="PANTHER" id="PTHR13360">
    <property type="entry name" value="ACTIVATING SIGNAL COINTEGRATOR 1 COMPLEX SUBUNIT 1"/>
    <property type="match status" value="1"/>
</dbReference>
<feature type="domain" description="A-kinase anchor protein 7-like phosphoesterase" evidence="2">
    <location>
        <begin position="11"/>
        <end position="251"/>
    </location>
</feature>
<dbReference type="Gene3D" id="3.90.1140.10">
    <property type="entry name" value="Cyclic phosphodiesterase"/>
    <property type="match status" value="1"/>
</dbReference>
<dbReference type="GO" id="GO:0006355">
    <property type="term" value="P:regulation of DNA-templated transcription"/>
    <property type="evidence" value="ECO:0007669"/>
    <property type="project" value="TreeGrafter"/>
</dbReference>
<feature type="compositionally biased region" description="Low complexity" evidence="1">
    <location>
        <begin position="389"/>
        <end position="413"/>
    </location>
</feature>
<gene>
    <name evidence="3" type="ORF">CLUP02_01134</name>
</gene>
<feature type="compositionally biased region" description="Basic and acidic residues" evidence="1">
    <location>
        <begin position="300"/>
        <end position="320"/>
    </location>
</feature>
<dbReference type="EMBL" id="CP019471">
    <property type="protein sequence ID" value="UQC74483.1"/>
    <property type="molecule type" value="Genomic_DNA"/>
</dbReference>
<dbReference type="RefSeq" id="XP_049136133.1">
    <property type="nucleotide sequence ID" value="XM_049280176.1"/>
</dbReference>
<dbReference type="InterPro" id="IPR009210">
    <property type="entry name" value="ASCC1"/>
</dbReference>
<feature type="compositionally biased region" description="Low complexity" evidence="1">
    <location>
        <begin position="491"/>
        <end position="515"/>
    </location>
</feature>
<dbReference type="Proteomes" id="UP000830671">
    <property type="component" value="Chromosome 1"/>
</dbReference>
<evidence type="ECO:0000313" key="4">
    <source>
        <dbReference type="Proteomes" id="UP000830671"/>
    </source>
</evidence>
<evidence type="ECO:0000259" key="2">
    <source>
        <dbReference type="Pfam" id="PF10469"/>
    </source>
</evidence>
<dbReference type="KEGG" id="clup:CLUP02_01134"/>